<protein>
    <submittedName>
        <fullName evidence="1">Uncharacterized protein</fullName>
    </submittedName>
</protein>
<gene>
    <name evidence="1" type="ORF">PR048_014995</name>
</gene>
<keyword evidence="2" id="KW-1185">Reference proteome</keyword>
<feature type="non-terminal residue" evidence="1">
    <location>
        <position position="63"/>
    </location>
</feature>
<proteinExistence type="predicted"/>
<comment type="caution">
    <text evidence="1">The sequence shown here is derived from an EMBL/GenBank/DDBJ whole genome shotgun (WGS) entry which is preliminary data.</text>
</comment>
<reference evidence="1 2" key="1">
    <citation type="submission" date="2023-02" db="EMBL/GenBank/DDBJ databases">
        <title>LHISI_Scaffold_Assembly.</title>
        <authorList>
            <person name="Stuart O.P."/>
            <person name="Cleave R."/>
            <person name="Magrath M.J.L."/>
            <person name="Mikheyev A.S."/>
        </authorList>
    </citation>
    <scope>NUCLEOTIDE SEQUENCE [LARGE SCALE GENOMIC DNA]</scope>
    <source>
        <strain evidence="1">Daus_M_001</strain>
        <tissue evidence="1">Leg muscle</tissue>
    </source>
</reference>
<accession>A0ABQ9HFP6</accession>
<evidence type="ECO:0000313" key="1">
    <source>
        <dbReference type="EMBL" id="KAJ8883155.1"/>
    </source>
</evidence>
<evidence type="ECO:0000313" key="2">
    <source>
        <dbReference type="Proteomes" id="UP001159363"/>
    </source>
</evidence>
<dbReference type="Proteomes" id="UP001159363">
    <property type="component" value="Chromosome 4"/>
</dbReference>
<dbReference type="EMBL" id="JARBHB010000005">
    <property type="protein sequence ID" value="KAJ8883155.1"/>
    <property type="molecule type" value="Genomic_DNA"/>
</dbReference>
<name>A0ABQ9HFP6_9NEOP</name>
<organism evidence="1 2">
    <name type="scientific">Dryococelus australis</name>
    <dbReference type="NCBI Taxonomy" id="614101"/>
    <lineage>
        <taxon>Eukaryota</taxon>
        <taxon>Metazoa</taxon>
        <taxon>Ecdysozoa</taxon>
        <taxon>Arthropoda</taxon>
        <taxon>Hexapoda</taxon>
        <taxon>Insecta</taxon>
        <taxon>Pterygota</taxon>
        <taxon>Neoptera</taxon>
        <taxon>Polyneoptera</taxon>
        <taxon>Phasmatodea</taxon>
        <taxon>Verophasmatodea</taxon>
        <taxon>Anareolatae</taxon>
        <taxon>Phasmatidae</taxon>
        <taxon>Eurycanthinae</taxon>
        <taxon>Dryococelus</taxon>
    </lineage>
</organism>
<sequence>MGRKTRKWLKEILEHVILVVEGKLRLELDNDPHCATSVPKCIAPVPRPDSLEMIHHFSRFADN</sequence>